<feature type="compositionally biased region" description="Pro residues" evidence="13">
    <location>
        <begin position="906"/>
        <end position="924"/>
    </location>
</feature>
<feature type="region of interest" description="Disordered" evidence="13">
    <location>
        <begin position="1"/>
        <end position="66"/>
    </location>
</feature>
<dbReference type="FunFam" id="3.30.505.10:FF:000004">
    <property type="entry name" value="Tyrosine-protein kinase"/>
    <property type="match status" value="1"/>
</dbReference>
<evidence type="ECO:0000256" key="6">
    <source>
        <dbReference type="ARBA" id="ARBA00022840"/>
    </source>
</evidence>
<feature type="domain" description="SH2" evidence="14">
    <location>
        <begin position="410"/>
        <end position="501"/>
    </location>
</feature>
<dbReference type="PANTHER" id="PTHR24418">
    <property type="entry name" value="TYROSINE-PROTEIN KINASE"/>
    <property type="match status" value="1"/>
</dbReference>
<dbReference type="Pfam" id="PF08919">
    <property type="entry name" value="F_actin_bind"/>
    <property type="match status" value="1"/>
</dbReference>
<protein>
    <recommendedName>
        <fullName evidence="1">non-specific protein-tyrosine kinase</fullName>
        <ecNumber evidence="1">2.7.10.2</ecNumber>
    </recommendedName>
</protein>
<feature type="compositionally biased region" description="Polar residues" evidence="13">
    <location>
        <begin position="950"/>
        <end position="969"/>
    </location>
</feature>
<dbReference type="PROSITE" id="PS50001">
    <property type="entry name" value="SH2"/>
    <property type="match status" value="1"/>
</dbReference>
<keyword evidence="5 17" id="KW-0418">Kinase</keyword>
<keyword evidence="8" id="KW-0829">Tyrosine-protein kinase</keyword>
<comment type="catalytic activity">
    <reaction evidence="9">
        <text>L-tyrosyl-[protein] + ATP = O-phospho-L-tyrosyl-[protein] + ADP + H(+)</text>
        <dbReference type="Rhea" id="RHEA:10596"/>
        <dbReference type="Rhea" id="RHEA-COMP:10136"/>
        <dbReference type="Rhea" id="RHEA-COMP:20101"/>
        <dbReference type="ChEBI" id="CHEBI:15378"/>
        <dbReference type="ChEBI" id="CHEBI:30616"/>
        <dbReference type="ChEBI" id="CHEBI:46858"/>
        <dbReference type="ChEBI" id="CHEBI:61978"/>
        <dbReference type="ChEBI" id="CHEBI:456216"/>
        <dbReference type="EC" id="2.7.10.2"/>
    </reaction>
</comment>
<dbReference type="SMART" id="SM00219">
    <property type="entry name" value="TyrKc"/>
    <property type="match status" value="1"/>
</dbReference>
<sequence length="1733" mass="189573">MGQAHGVHAGRRSQGESVQGHSYFPTSSSLADEFDVDSAARRPGSAGCSQNPSPDKAPLSEKSSVRSHKSYLGRIFGSSSSVSSVHDPKQPGIQSISAPFSVFASTRQRNRTPSASNSIAAFRGGCNSASTSTSSFFQRSASVECHCNRVEQNNCHQRKGSVQEPRRCLHHIAEKEGEKIRSGPGEGSLRYTDRSVKQDSRAFWAWNPLFQQHHPAQPSRSHSQSPSAHNRITNLFSKSNTSESPNLSQPKGTGGWKALEELDESAEDFLSHGETISAMERRPSSSMDTFLSNTNGNASSRENLAMHIQQRNHLSAAGNKDGTSSPSARWSSREELLNNNIGGSYGAQLFIALYDFHGVGDEKLSLRKGDQVRVLGYNKTKEWCEAHSPQIGWVPSLYITPLNSLEKHSWYHGKVSRNEAEYLLSSGINGSFLVRESETSIGQYSISLRHDGRVYHYRINVDSTSDRLYITQDAKFKTLGELVHHHSVYASGLICTLMYPAPKKQRPPTIFSLSPTQPDEWEVERSEIQMRNKLGGGQYGDVYEGHWTRYERTVAVKTLKEEAMALPDFLAEAAIMKDLHHQNLVQLLGVCTREPPFYIITEYMNKGNLLDYLRKAERKLLTPTVLMYMATQIAAGMAYLETRNFIHRDLAARNCLVADEHVVKVADFGLARFMREDTYTAQAGAKFPIKWTAPEGLAYNTFSTKSDVWAFGVLLWEIATYGMAPYPGVELNSVYSLLERGFRMDSPPGCPPSVYRLMLQCWNWSPSDRPRFQDIYTSLEAMFQQSSIDQEVDAQLEKCRLSSSASSALLHNPTFSNEGVPQSASTNDMSPPAAVTNLAMAAAKVAQQRSSMSRRSSGGDGRTFQTHRGSPVLGTRAFESSFSPIQEHNSRKLSNSTLVQQGPPQIEFPPPPPPPRPNRPPPPTVAVNHLFGANTSAFSAVDQVSTFRSNEGQFSSFKSPSELPQISSASRRDLVLPVPPASSTKPKLLCAPTSMAPNPDVHEDDNTHDDQELSDDVLVSPLAKKNIREAVSKFGTMPKGARIEAFLESIKRSGSEQSSPAGDGNSRMTLSGGDGGVSDDSLDGIALPSQSAPNTFRSEAENESNSAQQQQQNELLQQLKRRLKKTVSESTASLGAYFPQSPQQPIPESTAAPNQTLQNISESRGRPEPKPRGVGRAEGSSNIDSANVDRKGIRGQSEFSAKTAVVRSVPPVASNNGPSGSTWNKLKDDKANDSPLPESNELCAKIRQLKHVQPSASNPESSPILSGDSNNSSLEDADPLPPAQSKFQTLPPLHKRIGRTPAGSTSSSPSTSSDSSSSMPASSTAATCGSLGVSPYGTTIAAEPNSPFQPQQHHVALRPLTARSAAPARTTGHILGSAGQADGQVGVARVRQLVTQKVEPLQHHRPFSMQSEPSASGEDDETQAQIAEDNARAQHDMTTSVHGSLQPSSTSFKKWTPRRPSEEPSEKGRLEQPSIRMGLRSSVKVGGFPSQSQHHPFATLQRPNASAKTNVASFSPSAFVKPNLSMNTSGGRSRPTSEQDPVEDDDSDQSGNGRMARAQSLRDLASKFEGINRNSGTNKPSTPTFLNKRDILKEEQESDPQACTKRGTNEKRFSMLETRSGAGREPQTSFAAELHHHSTPPARDDTTPAVSKEYLVELHRKLEGCIQDLRNERAPCRISISKFGTKSNNSDNQQSQHHNNLIRISDVMQQFHDTCTIYAENISPHSKFRYSEK</sequence>
<feature type="compositionally biased region" description="Low complexity" evidence="13">
    <location>
        <begin position="1300"/>
        <end position="1327"/>
    </location>
</feature>
<dbReference type="Gene3D" id="2.30.30.40">
    <property type="entry name" value="SH3 Domains"/>
    <property type="match status" value="1"/>
</dbReference>
<dbReference type="GO" id="GO:0004715">
    <property type="term" value="F:non-membrane spanning protein tyrosine kinase activity"/>
    <property type="evidence" value="ECO:0007669"/>
    <property type="project" value="UniProtKB-EC"/>
</dbReference>
<feature type="region of interest" description="Disordered" evidence="13">
    <location>
        <begin position="1135"/>
        <end position="1353"/>
    </location>
</feature>
<feature type="compositionally biased region" description="Polar residues" evidence="13">
    <location>
        <begin position="284"/>
        <end position="298"/>
    </location>
</feature>
<dbReference type="GO" id="GO:0007154">
    <property type="term" value="P:cell communication"/>
    <property type="evidence" value="ECO:0007669"/>
    <property type="project" value="UniProtKB-ARBA"/>
</dbReference>
<dbReference type="InterPro" id="IPR000719">
    <property type="entry name" value="Prot_kinase_dom"/>
</dbReference>
<dbReference type="InterPro" id="IPR000980">
    <property type="entry name" value="SH2"/>
</dbReference>
<dbReference type="InterPro" id="IPR050198">
    <property type="entry name" value="Non-receptor_tyrosine_kinases"/>
</dbReference>
<comment type="caution">
    <text evidence="17">The sequence shown here is derived from an EMBL/GenBank/DDBJ whole genome shotgun (WGS) entry which is preliminary data.</text>
</comment>
<feature type="domain" description="Protein kinase" evidence="16">
    <location>
        <begin position="528"/>
        <end position="783"/>
    </location>
</feature>
<evidence type="ECO:0000259" key="14">
    <source>
        <dbReference type="PROSITE" id="PS50001"/>
    </source>
</evidence>
<dbReference type="Gene3D" id="1.10.510.10">
    <property type="entry name" value="Transferase(Phosphotransferase) domain 1"/>
    <property type="match status" value="1"/>
</dbReference>
<dbReference type="GO" id="GO:0051129">
    <property type="term" value="P:negative regulation of cellular component organization"/>
    <property type="evidence" value="ECO:0007669"/>
    <property type="project" value="UniProtKB-ARBA"/>
</dbReference>
<evidence type="ECO:0000256" key="7">
    <source>
        <dbReference type="ARBA" id="ARBA00022999"/>
    </source>
</evidence>
<keyword evidence="3" id="KW-0808">Transferase</keyword>
<dbReference type="InterPro" id="IPR036860">
    <property type="entry name" value="SH2_dom_sf"/>
</dbReference>
<dbReference type="PRINTS" id="PR00109">
    <property type="entry name" value="TYRKINASE"/>
</dbReference>
<dbReference type="GO" id="GO:0005524">
    <property type="term" value="F:ATP binding"/>
    <property type="evidence" value="ECO:0007669"/>
    <property type="project" value="UniProtKB-UniRule"/>
</dbReference>
<evidence type="ECO:0000313" key="18">
    <source>
        <dbReference type="Proteomes" id="UP001201812"/>
    </source>
</evidence>
<feature type="region of interest" description="Disordered" evidence="13">
    <location>
        <begin position="1051"/>
        <end position="1113"/>
    </location>
</feature>
<dbReference type="EMBL" id="JAKKPZ010000091">
    <property type="protein sequence ID" value="KAI1702903.1"/>
    <property type="molecule type" value="Genomic_DNA"/>
</dbReference>
<dbReference type="InterPro" id="IPR015015">
    <property type="entry name" value="F-actin-binding"/>
</dbReference>
<dbReference type="SMART" id="SM00252">
    <property type="entry name" value="SH2"/>
    <property type="match status" value="1"/>
</dbReference>
<dbReference type="FunFam" id="1.10.510.10:FF:000070">
    <property type="entry name" value="Tyrosine-protein kinase"/>
    <property type="match status" value="1"/>
</dbReference>
<feature type="compositionally biased region" description="Polar residues" evidence="13">
    <location>
        <begin position="813"/>
        <end position="829"/>
    </location>
</feature>
<dbReference type="Proteomes" id="UP001201812">
    <property type="component" value="Unassembled WGS sequence"/>
</dbReference>
<feature type="region of interest" description="Disordered" evidence="13">
    <location>
        <begin position="276"/>
        <end position="298"/>
    </location>
</feature>
<feature type="region of interest" description="Disordered" evidence="13">
    <location>
        <begin position="1592"/>
        <end position="1627"/>
    </location>
</feature>
<feature type="compositionally biased region" description="Polar residues" evidence="13">
    <location>
        <begin position="1436"/>
        <end position="1453"/>
    </location>
</feature>
<dbReference type="Pfam" id="PF00017">
    <property type="entry name" value="SH2"/>
    <property type="match status" value="1"/>
</dbReference>
<accession>A0AAD4QXX7</accession>
<feature type="compositionally biased region" description="Polar residues" evidence="13">
    <location>
        <begin position="1501"/>
        <end position="1516"/>
    </location>
</feature>
<dbReference type="InterPro" id="IPR001452">
    <property type="entry name" value="SH3_domain"/>
</dbReference>
<dbReference type="CDD" id="cd09935">
    <property type="entry name" value="SH2_ABL"/>
    <property type="match status" value="1"/>
</dbReference>
<dbReference type="Pfam" id="PF07714">
    <property type="entry name" value="PK_Tyr_Ser-Thr"/>
    <property type="match status" value="1"/>
</dbReference>
<feature type="compositionally biased region" description="Polar residues" evidence="13">
    <location>
        <begin position="1140"/>
        <end position="1162"/>
    </location>
</feature>
<dbReference type="InterPro" id="IPR008266">
    <property type="entry name" value="Tyr_kinase_AS"/>
</dbReference>
<evidence type="ECO:0000313" key="17">
    <source>
        <dbReference type="EMBL" id="KAI1702903.1"/>
    </source>
</evidence>
<dbReference type="PROSITE" id="PS50011">
    <property type="entry name" value="PROTEIN_KINASE_DOM"/>
    <property type="match status" value="1"/>
</dbReference>
<dbReference type="Gene3D" id="3.30.505.10">
    <property type="entry name" value="SH2 domain"/>
    <property type="match status" value="1"/>
</dbReference>
<feature type="compositionally biased region" description="Low complexity" evidence="13">
    <location>
        <begin position="1103"/>
        <end position="1113"/>
    </location>
</feature>
<feature type="compositionally biased region" description="Polar residues" evidence="13">
    <location>
        <begin position="878"/>
        <end position="903"/>
    </location>
</feature>
<dbReference type="InterPro" id="IPR011009">
    <property type="entry name" value="Kinase-like_dom_sf"/>
</dbReference>
<evidence type="ECO:0000259" key="16">
    <source>
        <dbReference type="PROSITE" id="PS50011"/>
    </source>
</evidence>
<dbReference type="SUPFAM" id="SSF50044">
    <property type="entry name" value="SH3-domain"/>
    <property type="match status" value="1"/>
</dbReference>
<dbReference type="PRINTS" id="PR00401">
    <property type="entry name" value="SH2DOMAIN"/>
</dbReference>
<proteinExistence type="predicted"/>
<dbReference type="PROSITE" id="PS50002">
    <property type="entry name" value="SH3"/>
    <property type="match status" value="1"/>
</dbReference>
<evidence type="ECO:0000256" key="13">
    <source>
        <dbReference type="SAM" id="MobiDB-lite"/>
    </source>
</evidence>
<dbReference type="SUPFAM" id="SSF55550">
    <property type="entry name" value="SH2 domain"/>
    <property type="match status" value="1"/>
</dbReference>
<keyword evidence="4 12" id="KW-0547">Nucleotide-binding</keyword>
<reference evidence="17" key="1">
    <citation type="submission" date="2022-01" db="EMBL/GenBank/DDBJ databases">
        <title>Genome Sequence Resource for Two Populations of Ditylenchus destructor, the Migratory Endoparasitic Phytonematode.</title>
        <authorList>
            <person name="Zhang H."/>
            <person name="Lin R."/>
            <person name="Xie B."/>
        </authorList>
    </citation>
    <scope>NUCLEOTIDE SEQUENCE</scope>
    <source>
        <strain evidence="17">BazhouSP</strain>
    </source>
</reference>
<evidence type="ECO:0000256" key="2">
    <source>
        <dbReference type="ARBA" id="ARBA00022443"/>
    </source>
</evidence>
<feature type="compositionally biased region" description="Polar residues" evidence="13">
    <location>
        <begin position="15"/>
        <end position="30"/>
    </location>
</feature>
<dbReference type="CDD" id="cd05052">
    <property type="entry name" value="PTKc_Abl"/>
    <property type="match status" value="1"/>
</dbReference>
<keyword evidence="2 11" id="KW-0728">SH3 domain</keyword>
<evidence type="ECO:0000256" key="3">
    <source>
        <dbReference type="ARBA" id="ARBA00022679"/>
    </source>
</evidence>
<feature type="compositionally biased region" description="Basic and acidic residues" evidence="13">
    <location>
        <begin position="1000"/>
        <end position="1011"/>
    </location>
</feature>
<feature type="region of interest" description="Disordered" evidence="13">
    <location>
        <begin position="950"/>
        <end position="1012"/>
    </location>
</feature>
<dbReference type="FunFam" id="3.30.200.20:FF:000037">
    <property type="entry name" value="Tyrosine-protein kinase"/>
    <property type="match status" value="1"/>
</dbReference>
<keyword evidence="6 12" id="KW-0067">ATP-binding</keyword>
<evidence type="ECO:0000256" key="1">
    <source>
        <dbReference type="ARBA" id="ARBA00011903"/>
    </source>
</evidence>
<feature type="domain" description="SH3" evidence="15">
    <location>
        <begin position="345"/>
        <end position="404"/>
    </location>
</feature>
<dbReference type="FunFam" id="2.30.30.40:FF:000010">
    <property type="entry name" value="Tyrosine-protein kinase"/>
    <property type="match status" value="1"/>
</dbReference>
<dbReference type="Gene3D" id="1.20.120.330">
    <property type="entry name" value="Nucleotidyltransferases domain 2"/>
    <property type="match status" value="1"/>
</dbReference>
<evidence type="ECO:0000256" key="11">
    <source>
        <dbReference type="PROSITE-ProRule" id="PRU00192"/>
    </source>
</evidence>
<dbReference type="Pfam" id="PF00018">
    <property type="entry name" value="SH3_1"/>
    <property type="match status" value="1"/>
</dbReference>
<dbReference type="GO" id="GO:0023052">
    <property type="term" value="P:signaling"/>
    <property type="evidence" value="ECO:0007669"/>
    <property type="project" value="UniProtKB-ARBA"/>
</dbReference>
<name>A0AAD4QXX7_9BILA</name>
<dbReference type="PROSITE" id="PS00109">
    <property type="entry name" value="PROTEIN_KINASE_TYR"/>
    <property type="match status" value="1"/>
</dbReference>
<dbReference type="InterPro" id="IPR035837">
    <property type="entry name" value="ABL_SH2"/>
</dbReference>
<dbReference type="EC" id="2.7.10.2" evidence="1"/>
<evidence type="ECO:0000256" key="8">
    <source>
        <dbReference type="ARBA" id="ARBA00023137"/>
    </source>
</evidence>
<feature type="compositionally biased region" description="Polar residues" evidence="13">
    <location>
        <begin position="1254"/>
        <end position="1274"/>
    </location>
</feature>
<evidence type="ECO:0000256" key="10">
    <source>
        <dbReference type="PROSITE-ProRule" id="PRU00191"/>
    </source>
</evidence>
<evidence type="ECO:0000256" key="9">
    <source>
        <dbReference type="ARBA" id="ARBA00051245"/>
    </source>
</evidence>
<dbReference type="CDD" id="cd11850">
    <property type="entry name" value="SH3_Abl"/>
    <property type="match status" value="1"/>
</dbReference>
<gene>
    <name evidence="17" type="ORF">DdX_15236</name>
</gene>
<dbReference type="PROSITE" id="PS00107">
    <property type="entry name" value="PROTEIN_KINASE_ATP"/>
    <property type="match status" value="1"/>
</dbReference>
<evidence type="ECO:0000256" key="4">
    <source>
        <dbReference type="ARBA" id="ARBA00022741"/>
    </source>
</evidence>
<dbReference type="InterPro" id="IPR020635">
    <property type="entry name" value="Tyr_kinase_cat_dom"/>
</dbReference>
<keyword evidence="18" id="KW-1185">Reference proteome</keyword>
<feature type="region of interest" description="Disordered" evidence="13">
    <location>
        <begin position="1396"/>
        <end position="1553"/>
    </location>
</feature>
<dbReference type="InterPro" id="IPR036028">
    <property type="entry name" value="SH3-like_dom_sf"/>
</dbReference>
<keyword evidence="7 10" id="KW-0727">SH2 domain</keyword>
<evidence type="ECO:0000256" key="12">
    <source>
        <dbReference type="PROSITE-ProRule" id="PRU10141"/>
    </source>
</evidence>
<feature type="binding site" evidence="12">
    <location>
        <position position="557"/>
    </location>
    <ligand>
        <name>ATP</name>
        <dbReference type="ChEBI" id="CHEBI:30616"/>
    </ligand>
</feature>
<organism evidence="17 18">
    <name type="scientific">Ditylenchus destructor</name>
    <dbReference type="NCBI Taxonomy" id="166010"/>
    <lineage>
        <taxon>Eukaryota</taxon>
        <taxon>Metazoa</taxon>
        <taxon>Ecdysozoa</taxon>
        <taxon>Nematoda</taxon>
        <taxon>Chromadorea</taxon>
        <taxon>Rhabditida</taxon>
        <taxon>Tylenchina</taxon>
        <taxon>Tylenchomorpha</taxon>
        <taxon>Sphaerularioidea</taxon>
        <taxon>Anguinidae</taxon>
        <taxon>Anguininae</taxon>
        <taxon>Ditylenchus</taxon>
    </lineage>
</organism>
<evidence type="ECO:0000259" key="15">
    <source>
        <dbReference type="PROSITE" id="PS50002"/>
    </source>
</evidence>
<dbReference type="SUPFAM" id="SSF56112">
    <property type="entry name" value="Protein kinase-like (PK-like)"/>
    <property type="match status" value="1"/>
</dbReference>
<feature type="compositionally biased region" description="Polar residues" evidence="13">
    <location>
        <begin position="1524"/>
        <end position="1539"/>
    </location>
</feature>
<dbReference type="InterPro" id="IPR017441">
    <property type="entry name" value="Protein_kinase_ATP_BS"/>
</dbReference>
<dbReference type="SMART" id="SM00326">
    <property type="entry name" value="SH3"/>
    <property type="match status" value="1"/>
</dbReference>
<dbReference type="InterPro" id="IPR001245">
    <property type="entry name" value="Ser-Thr/Tyr_kinase_cat_dom"/>
</dbReference>
<feature type="compositionally biased region" description="Polar residues" evidence="13">
    <location>
        <begin position="1213"/>
        <end position="1224"/>
    </location>
</feature>
<feature type="region of interest" description="Disordered" evidence="13">
    <location>
        <begin position="810"/>
        <end position="926"/>
    </location>
</feature>
<feature type="compositionally biased region" description="Basic and acidic residues" evidence="13">
    <location>
        <begin position="1459"/>
        <end position="1470"/>
    </location>
</feature>
<evidence type="ECO:0000256" key="5">
    <source>
        <dbReference type="ARBA" id="ARBA00022777"/>
    </source>
</evidence>